<sequence length="124" mass="14507">AVSGWDKSLHDRIGDAVTRALAHRDLEDLGVFLEGKSLSWMSRYAHDNLQYAKFDRTVENHYETQSRNWQCDFDVEHPERLANKGGLYETVDDIFGRLCHQTHKYHDRGIADDKTEQVQLSWLM</sequence>
<comment type="caution">
    <text evidence="1">The sequence shown here is derived from an EMBL/GenBank/DDBJ whole genome shotgun (WGS) entry which is preliminary data.</text>
</comment>
<organism evidence="1 2">
    <name type="scientific">Perkinsus olseni</name>
    <name type="common">Perkinsus atlanticus</name>
    <dbReference type="NCBI Taxonomy" id="32597"/>
    <lineage>
        <taxon>Eukaryota</taxon>
        <taxon>Sar</taxon>
        <taxon>Alveolata</taxon>
        <taxon>Perkinsozoa</taxon>
        <taxon>Perkinsea</taxon>
        <taxon>Perkinsida</taxon>
        <taxon>Perkinsidae</taxon>
        <taxon>Perkinsus</taxon>
    </lineage>
</organism>
<feature type="non-terminal residue" evidence="1">
    <location>
        <position position="1"/>
    </location>
</feature>
<dbReference type="Proteomes" id="UP000574390">
    <property type="component" value="Unassembled WGS sequence"/>
</dbReference>
<proteinExistence type="predicted"/>
<gene>
    <name evidence="1" type="ORF">FOZ62_014960</name>
</gene>
<protein>
    <submittedName>
        <fullName evidence="1">Uncharacterized protein</fullName>
    </submittedName>
</protein>
<accession>A0A7J6S2E1</accession>
<dbReference type="EMBL" id="JABANM010018086">
    <property type="protein sequence ID" value="KAF4726682.1"/>
    <property type="molecule type" value="Genomic_DNA"/>
</dbReference>
<name>A0A7J6S2E1_PEROL</name>
<evidence type="ECO:0000313" key="2">
    <source>
        <dbReference type="Proteomes" id="UP000574390"/>
    </source>
</evidence>
<reference evidence="1 2" key="1">
    <citation type="submission" date="2020-04" db="EMBL/GenBank/DDBJ databases">
        <title>Perkinsus olseni comparative genomics.</title>
        <authorList>
            <person name="Bogema D.R."/>
        </authorList>
    </citation>
    <scope>NUCLEOTIDE SEQUENCE [LARGE SCALE GENOMIC DNA]</scope>
    <source>
        <strain evidence="1">ATCC PRA-205</strain>
    </source>
</reference>
<feature type="non-terminal residue" evidence="1">
    <location>
        <position position="124"/>
    </location>
</feature>
<evidence type="ECO:0000313" key="1">
    <source>
        <dbReference type="EMBL" id="KAF4726682.1"/>
    </source>
</evidence>
<dbReference type="AlphaFoldDB" id="A0A7J6S2E1"/>